<evidence type="ECO:0000313" key="1">
    <source>
        <dbReference type="EMBL" id="RXG41469.1"/>
    </source>
</evidence>
<name>A0A444RK32_VERDA</name>
<organism evidence="1 2">
    <name type="scientific">Verticillium dahliae</name>
    <name type="common">Verticillium wilt</name>
    <dbReference type="NCBI Taxonomy" id="27337"/>
    <lineage>
        <taxon>Eukaryota</taxon>
        <taxon>Fungi</taxon>
        <taxon>Dikarya</taxon>
        <taxon>Ascomycota</taxon>
        <taxon>Pezizomycotina</taxon>
        <taxon>Sordariomycetes</taxon>
        <taxon>Hypocreomycetidae</taxon>
        <taxon>Glomerellales</taxon>
        <taxon>Plectosphaerellaceae</taxon>
        <taxon>Verticillium</taxon>
    </lineage>
</organism>
<gene>
    <name evidence="1" type="ORF">VDGE_30800</name>
</gene>
<reference evidence="1 2" key="1">
    <citation type="submission" date="2018-12" db="EMBL/GenBank/DDBJ databases">
        <title>Genome of Verticillium dahliae isolate Getta Getta.</title>
        <authorList>
            <person name="Gardiner D.M."/>
        </authorList>
    </citation>
    <scope>NUCLEOTIDE SEQUENCE [LARGE SCALE GENOMIC DNA]</scope>
    <source>
        <strain evidence="1 2">Getta Getta</strain>
    </source>
</reference>
<comment type="caution">
    <text evidence="1">The sequence shown here is derived from an EMBL/GenBank/DDBJ whole genome shotgun (WGS) entry which is preliminary data.</text>
</comment>
<sequence>MAYTMKLSKERWDKCIDSVSSLPEHTGTFVSEAYDYFLTLHEQDMVYFTNCEPEKLYYELWDELLGRILRNGNHVLKNIENLCQVAPIPLLEADEKNFGILGGYLEVMIKTIDHCLAN</sequence>
<proteinExistence type="predicted"/>
<accession>A0A444RK32</accession>
<protein>
    <submittedName>
        <fullName evidence="1">Uncharacterized protein</fullName>
    </submittedName>
</protein>
<dbReference type="EMBL" id="RSDZ01000212">
    <property type="protein sequence ID" value="RXG41469.1"/>
    <property type="molecule type" value="Genomic_DNA"/>
</dbReference>
<evidence type="ECO:0000313" key="2">
    <source>
        <dbReference type="Proteomes" id="UP000288725"/>
    </source>
</evidence>
<dbReference type="Proteomes" id="UP000288725">
    <property type="component" value="Unassembled WGS sequence"/>
</dbReference>
<dbReference type="AlphaFoldDB" id="A0A444RK32"/>